<organism evidence="2 3">
    <name type="scientific">Microbacterium enclense</name>
    <dbReference type="NCBI Taxonomy" id="993073"/>
    <lineage>
        <taxon>Bacteria</taxon>
        <taxon>Bacillati</taxon>
        <taxon>Actinomycetota</taxon>
        <taxon>Actinomycetes</taxon>
        <taxon>Micrococcales</taxon>
        <taxon>Microbacteriaceae</taxon>
        <taxon>Microbacterium</taxon>
    </lineage>
</organism>
<evidence type="ECO:0000313" key="3">
    <source>
        <dbReference type="Proteomes" id="UP000285970"/>
    </source>
</evidence>
<gene>
    <name evidence="2" type="ORF">D8Y23_12830</name>
</gene>
<dbReference type="InterPro" id="IPR010093">
    <property type="entry name" value="SinI_DNA-bd"/>
</dbReference>
<feature type="domain" description="Helix-turn-helix" evidence="1">
    <location>
        <begin position="110"/>
        <end position="158"/>
    </location>
</feature>
<dbReference type="Pfam" id="PF12728">
    <property type="entry name" value="HTH_17"/>
    <property type="match status" value="1"/>
</dbReference>
<dbReference type="InterPro" id="IPR041657">
    <property type="entry name" value="HTH_17"/>
</dbReference>
<dbReference type="EMBL" id="RBZY01000049">
    <property type="protein sequence ID" value="RWR16799.1"/>
    <property type="molecule type" value="Genomic_DNA"/>
</dbReference>
<dbReference type="GO" id="GO:0003677">
    <property type="term" value="F:DNA binding"/>
    <property type="evidence" value="ECO:0007669"/>
    <property type="project" value="UniProtKB-KW"/>
</dbReference>
<sequence length="184" mass="20536">MRVDELAGALGVKQGTFWLWARTGRVPAFKLASRWYCIPSEVVADITRDRGLYARRDESVVYRELEDKLRGTPRVPIGGRHEPVGKVPGLIEPAAAATRCVEVPGADRALLNANELATAMNCSMELIYRLTRANEIPSIALGNRYRYDLDAVKAALAKPRPAVEQIVPGSWQQSRRSRARRRVI</sequence>
<comment type="caution">
    <text evidence="2">The sequence shown here is derived from an EMBL/GenBank/DDBJ whole genome shotgun (WGS) entry which is preliminary data.</text>
</comment>
<proteinExistence type="predicted"/>
<accession>A0A443J8I7</accession>
<evidence type="ECO:0000313" key="2">
    <source>
        <dbReference type="EMBL" id="RWR16799.1"/>
    </source>
</evidence>
<keyword evidence="2" id="KW-0238">DNA-binding</keyword>
<protein>
    <submittedName>
        <fullName evidence="2">DNA-binding protein</fullName>
    </submittedName>
</protein>
<dbReference type="Proteomes" id="UP000285970">
    <property type="component" value="Unassembled WGS sequence"/>
</dbReference>
<dbReference type="AlphaFoldDB" id="A0A443J8I7"/>
<dbReference type="NCBIfam" id="TIGR01764">
    <property type="entry name" value="excise"/>
    <property type="match status" value="1"/>
</dbReference>
<name>A0A443J8I7_9MICO</name>
<reference evidence="2 3" key="1">
    <citation type="journal article" date="2018" name="Front. Microbiol.">
        <title>Novel Insights Into Bacterial Dimethylsulfoniopropionate Catabolism in the East China Sea.</title>
        <authorList>
            <person name="Liu J."/>
            <person name="Liu J."/>
            <person name="Zhang S.H."/>
            <person name="Liang J."/>
            <person name="Lin H."/>
            <person name="Song D."/>
            <person name="Yang G.P."/>
            <person name="Todd J.D."/>
            <person name="Zhang X.H."/>
        </authorList>
    </citation>
    <scope>NUCLEOTIDE SEQUENCE [LARGE SCALE GENOMIC DNA]</scope>
    <source>
        <strain evidence="2 3">ZYFD042</strain>
    </source>
</reference>
<evidence type="ECO:0000259" key="1">
    <source>
        <dbReference type="Pfam" id="PF12728"/>
    </source>
</evidence>